<accession>A0A090YLY8</accession>
<evidence type="ECO:0000313" key="3">
    <source>
        <dbReference type="Proteomes" id="UP000029389"/>
    </source>
</evidence>
<dbReference type="PATRIC" id="fig|1405.8.peg.1560"/>
<evidence type="ECO:0000313" key="1">
    <source>
        <dbReference type="EMBL" id="KFM99469.1"/>
    </source>
</evidence>
<dbReference type="RefSeq" id="WP_042979979.1">
    <property type="nucleotide sequence ID" value="NZ_JMQC01000008.1"/>
</dbReference>
<reference evidence="1 3" key="1">
    <citation type="submission" date="2014-04" db="EMBL/GenBank/DDBJ databases">
        <authorList>
            <person name="Bishop-Lilly K.A."/>
            <person name="Broomall S.M."/>
            <person name="Chain P.S."/>
            <person name="Chertkov O."/>
            <person name="Coyne S.R."/>
            <person name="Daligault H.E."/>
            <person name="Davenport K.W."/>
            <person name="Erkkila T."/>
            <person name="Frey K.G."/>
            <person name="Gibbons H.S."/>
            <person name="Gu W."/>
            <person name="Jaissle J."/>
            <person name="Johnson S.L."/>
            <person name="Koroleva G.I."/>
            <person name="Ladner J.T."/>
            <person name="Lo C.-C."/>
            <person name="Minogue T.D."/>
            <person name="Munk C."/>
            <person name="Palacios G.F."/>
            <person name="Redden C.L."/>
            <person name="Rosenzweig C.N."/>
            <person name="Scholz M.B."/>
            <person name="Teshima H."/>
            <person name="Xu Y."/>
        </authorList>
    </citation>
    <scope>NUCLEOTIDE SEQUENCE [LARGE SCALE GENOMIC DNA]</scope>
    <source>
        <strain evidence="1 3">BHP</strain>
    </source>
</reference>
<organism evidence="1 3">
    <name type="scientific">Bacillus clarus</name>
    <dbReference type="NCBI Taxonomy" id="2338372"/>
    <lineage>
        <taxon>Bacteria</taxon>
        <taxon>Bacillati</taxon>
        <taxon>Bacillota</taxon>
        <taxon>Bacilli</taxon>
        <taxon>Bacillales</taxon>
        <taxon>Bacillaceae</taxon>
        <taxon>Bacillus</taxon>
        <taxon>Bacillus cereus group</taxon>
    </lineage>
</organism>
<sequence>MKSFIKKIGTMMFVGLLLIGCQSQEKSVDQKKAAKKKEAQIHVTQEDEGDIRNVIQAFVQTTNEKKLNEHMALFSGKMLGAEDLKTQKEAAFKKGDKTIELNNIQVKSFKENYVIVETDEKEINGGASLQKKVQYALDKEDGQWKIEEVRVVDKK</sequence>
<dbReference type="InterPro" id="IPR032710">
    <property type="entry name" value="NTF2-like_dom_sf"/>
</dbReference>
<evidence type="ECO:0000313" key="2">
    <source>
        <dbReference type="EMBL" id="RFT64454.1"/>
    </source>
</evidence>
<dbReference type="Proteomes" id="UP000029389">
    <property type="component" value="Unassembled WGS sequence"/>
</dbReference>
<dbReference type="EMBL" id="QVOD01000035">
    <property type="protein sequence ID" value="RFT64454.1"/>
    <property type="molecule type" value="Genomic_DNA"/>
</dbReference>
<name>A0A090YLY8_9BACI</name>
<dbReference type="EMBL" id="JMQC01000008">
    <property type="protein sequence ID" value="KFM99469.1"/>
    <property type="molecule type" value="Genomic_DNA"/>
</dbReference>
<proteinExistence type="predicted"/>
<gene>
    <name evidence="2" type="ORF">D0U04_22100</name>
    <name evidence="1" type="ORF">DJ93_1372</name>
</gene>
<evidence type="ECO:0000313" key="4">
    <source>
        <dbReference type="Proteomes" id="UP000264294"/>
    </source>
</evidence>
<keyword evidence="4" id="KW-1185">Reference proteome</keyword>
<comment type="caution">
    <text evidence="1">The sequence shown here is derived from an EMBL/GenBank/DDBJ whole genome shotgun (WGS) entry which is preliminary data.</text>
</comment>
<dbReference type="AlphaFoldDB" id="A0A090YLY8"/>
<reference evidence="2 4" key="2">
    <citation type="submission" date="2018-08" db="EMBL/GenBank/DDBJ databases">
        <title>Bacillus clarus sp. nov. strain PS00077A.</title>
        <authorList>
            <person name="Mendez Acevedo M."/>
            <person name="Carroll L."/>
            <person name="Mukherjee M."/>
            <person name="Wiedmann M."/>
            <person name="Kovac J."/>
        </authorList>
    </citation>
    <scope>NUCLEOTIDE SEQUENCE [LARGE SCALE GENOMIC DNA]</scope>
    <source>
        <strain evidence="2 4">PS00077A</strain>
    </source>
</reference>
<dbReference type="Proteomes" id="UP000264294">
    <property type="component" value="Unassembled WGS sequence"/>
</dbReference>
<evidence type="ECO:0008006" key="5">
    <source>
        <dbReference type="Google" id="ProtNLM"/>
    </source>
</evidence>
<dbReference type="SUPFAM" id="SSF54427">
    <property type="entry name" value="NTF2-like"/>
    <property type="match status" value="1"/>
</dbReference>
<protein>
    <recommendedName>
        <fullName evidence="5">Lipoprotein</fullName>
    </recommendedName>
</protein>
<dbReference type="PROSITE" id="PS51257">
    <property type="entry name" value="PROKAR_LIPOPROTEIN"/>
    <property type="match status" value="1"/>
</dbReference>